<proteinExistence type="predicted"/>
<dbReference type="EMBL" id="KL198035">
    <property type="protein sequence ID" value="KDQ14867.1"/>
    <property type="molecule type" value="Genomic_DNA"/>
</dbReference>
<organism evidence="1 2">
    <name type="scientific">Botryobasidium botryosum (strain FD-172 SS1)</name>
    <dbReference type="NCBI Taxonomy" id="930990"/>
    <lineage>
        <taxon>Eukaryota</taxon>
        <taxon>Fungi</taxon>
        <taxon>Dikarya</taxon>
        <taxon>Basidiomycota</taxon>
        <taxon>Agaricomycotina</taxon>
        <taxon>Agaricomycetes</taxon>
        <taxon>Cantharellales</taxon>
        <taxon>Botryobasidiaceae</taxon>
        <taxon>Botryobasidium</taxon>
    </lineage>
</organism>
<sequence length="345" mass="37728">MTKSLADQFVDAVAGLNDLTTIRTNPELTRLRTDLQRDYRDSAVSDDIVRTLEVLGIANAVTTLFCDKPHCDRARQAAVRAGMLWANARAQFSYHKPSTSARTNTPMSGIDNNAFRVFLRTRLDWVHEYGTLVDGASDCAITCLSPVTAYLQLILAQTPVEDWAAAVSGSATSPLAFAWALARRSPGIGKQTADVAALVTMGCHIPRLMADERVRAEEAKRSVTAEVQSKLLEEGVYAALRTGVRLYFTELATRLRSPPTVLEGYQRMHNPGDADGLWATVRNAARVLGEEGDQYAQILGKGDATQERERVVNSIRWRVGFILCKAEPPVPDAVLQAVADLATVD</sequence>
<dbReference type="HOGENOM" id="CLU_804082_0_0_1"/>
<dbReference type="AlphaFoldDB" id="A0A067MSR7"/>
<name>A0A067MSR7_BOTB1</name>
<evidence type="ECO:0000313" key="1">
    <source>
        <dbReference type="EMBL" id="KDQ14867.1"/>
    </source>
</evidence>
<keyword evidence="2" id="KW-1185">Reference proteome</keyword>
<gene>
    <name evidence="1" type="ORF">BOTBODRAFT_145421</name>
</gene>
<protein>
    <submittedName>
        <fullName evidence="1">Uncharacterized protein</fullName>
    </submittedName>
</protein>
<dbReference type="Proteomes" id="UP000027195">
    <property type="component" value="Unassembled WGS sequence"/>
</dbReference>
<evidence type="ECO:0000313" key="2">
    <source>
        <dbReference type="Proteomes" id="UP000027195"/>
    </source>
</evidence>
<dbReference type="InParanoid" id="A0A067MSR7"/>
<dbReference type="OrthoDB" id="3055327at2759"/>
<reference evidence="2" key="1">
    <citation type="journal article" date="2014" name="Proc. Natl. Acad. Sci. U.S.A.">
        <title>Extensive sampling of basidiomycete genomes demonstrates inadequacy of the white-rot/brown-rot paradigm for wood decay fungi.</title>
        <authorList>
            <person name="Riley R."/>
            <person name="Salamov A.A."/>
            <person name="Brown D.W."/>
            <person name="Nagy L.G."/>
            <person name="Floudas D."/>
            <person name="Held B.W."/>
            <person name="Levasseur A."/>
            <person name="Lombard V."/>
            <person name="Morin E."/>
            <person name="Otillar R."/>
            <person name="Lindquist E.A."/>
            <person name="Sun H."/>
            <person name="LaButti K.M."/>
            <person name="Schmutz J."/>
            <person name="Jabbour D."/>
            <person name="Luo H."/>
            <person name="Baker S.E."/>
            <person name="Pisabarro A.G."/>
            <person name="Walton J.D."/>
            <person name="Blanchette R.A."/>
            <person name="Henrissat B."/>
            <person name="Martin F."/>
            <person name="Cullen D."/>
            <person name="Hibbett D.S."/>
            <person name="Grigoriev I.V."/>
        </authorList>
    </citation>
    <scope>NUCLEOTIDE SEQUENCE [LARGE SCALE GENOMIC DNA]</scope>
    <source>
        <strain evidence="2">FD-172 SS1</strain>
    </source>
</reference>
<accession>A0A067MSR7</accession>